<dbReference type="Proteomes" id="UP000275408">
    <property type="component" value="Unassembled WGS sequence"/>
</dbReference>
<evidence type="ECO:0000313" key="4">
    <source>
        <dbReference type="EMBL" id="RMX38552.1"/>
    </source>
</evidence>
<feature type="transmembrane region" description="Helical" evidence="2">
    <location>
        <begin position="70"/>
        <end position="89"/>
    </location>
</feature>
<keyword evidence="2" id="KW-0812">Transmembrane</keyword>
<dbReference type="PANTHER" id="PTHR46520">
    <property type="entry name" value="SERINE BETA-LACTAMASE-LIKE PROTEIN LACTB, MITOCHONDRIAL"/>
    <property type="match status" value="1"/>
</dbReference>
<dbReference type="InterPro" id="IPR052794">
    <property type="entry name" value="Mito_Ser_Protease_LACTB"/>
</dbReference>
<evidence type="ECO:0000313" key="5">
    <source>
        <dbReference type="Proteomes" id="UP000275408"/>
    </source>
</evidence>
<organism evidence="4 5">
    <name type="scientific">Pocillopora damicornis</name>
    <name type="common">Cauliflower coral</name>
    <name type="synonym">Millepora damicornis</name>
    <dbReference type="NCBI Taxonomy" id="46731"/>
    <lineage>
        <taxon>Eukaryota</taxon>
        <taxon>Metazoa</taxon>
        <taxon>Cnidaria</taxon>
        <taxon>Anthozoa</taxon>
        <taxon>Hexacorallia</taxon>
        <taxon>Scleractinia</taxon>
        <taxon>Astrocoeniina</taxon>
        <taxon>Pocilloporidae</taxon>
        <taxon>Pocillopora</taxon>
    </lineage>
</organism>
<dbReference type="PANTHER" id="PTHR46520:SF1">
    <property type="entry name" value="SERINE BETA-LACTAMASE-LIKE PROTEIN LACTB, MITOCHONDRIAL"/>
    <property type="match status" value="1"/>
</dbReference>
<feature type="region of interest" description="Disordered" evidence="1">
    <location>
        <begin position="1"/>
        <end position="21"/>
    </location>
</feature>
<name>A0A3M6TAY2_POCDA</name>
<keyword evidence="5" id="KW-1185">Reference proteome</keyword>
<evidence type="ECO:0000259" key="3">
    <source>
        <dbReference type="Pfam" id="PF00144"/>
    </source>
</evidence>
<feature type="domain" description="Beta-lactamase-related" evidence="3">
    <location>
        <begin position="146"/>
        <end position="525"/>
    </location>
</feature>
<dbReference type="InterPro" id="IPR001466">
    <property type="entry name" value="Beta-lactam-related"/>
</dbReference>
<dbReference type="STRING" id="46731.A0A3M6TAY2"/>
<dbReference type="Pfam" id="PF00144">
    <property type="entry name" value="Beta-lactamase"/>
    <property type="match status" value="1"/>
</dbReference>
<protein>
    <recommendedName>
        <fullName evidence="3">Beta-lactamase-related domain-containing protein</fullName>
    </recommendedName>
</protein>
<dbReference type="SUPFAM" id="SSF56601">
    <property type="entry name" value="beta-lactamase/transpeptidase-like"/>
    <property type="match status" value="1"/>
</dbReference>
<gene>
    <name evidence="4" type="ORF">pdam_00010222</name>
</gene>
<dbReference type="GO" id="GO:0005739">
    <property type="term" value="C:mitochondrion"/>
    <property type="evidence" value="ECO:0007669"/>
    <property type="project" value="TreeGrafter"/>
</dbReference>
<dbReference type="InterPro" id="IPR012338">
    <property type="entry name" value="Beta-lactam/transpept-like"/>
</dbReference>
<dbReference type="AlphaFoldDB" id="A0A3M6TAY2"/>
<proteinExistence type="predicted"/>
<dbReference type="GO" id="GO:0006508">
    <property type="term" value="P:proteolysis"/>
    <property type="evidence" value="ECO:0007669"/>
    <property type="project" value="TreeGrafter"/>
</dbReference>
<dbReference type="OrthoDB" id="5946976at2759"/>
<dbReference type="EMBL" id="RCHS01003989">
    <property type="protein sequence ID" value="RMX38552.1"/>
    <property type="molecule type" value="Genomic_DNA"/>
</dbReference>
<sequence>MDGRLNHLIPRAQGSNEGLGDNHSKMAAPFIKRFFQSLPSSRFLGTVRDLNCSTKHQLNPAETGRRSPKTAFFLGFGLAGLLGFSGILYGKKQRKTSRIEASFVEKKSEEKENNSPLQISTKSEENIYDHSSWTIQSAIEESRYIIKCMKEEIGCPGVCIAVSLDGKTVWSEGFGFADVENRVLCTSKTVMRIASISKPITATAVAKLWEEGKLDLDAPIQKYVTSFPEKSFRGSPVTLTTRHLLSHLGGIRHYQKPTTSSEENKTEKEKKVTVSGGCTCRQQGDSQFEEFHSKDHYKSVSEAIAMFKDDPLLSSPGASYLYTTHGWTLLSAVVESISGQDFLLYMKKLFKDLGMENTRAEFNDTIILNRARFYQRNCKGRLMNAPYVDNSYKWAGGGFLSTVKDLIQFGNSLLYAKQIGEVDRKEASGMAGYLPGFLKPHTVTELWKIVANTEGQGDRDGGYGLGWEVIAEKQEFGCCSHQSECVFHDGAAVGASSILMIRPQQAHTKPPKGVVIAILVNLQGVNLQKTAVAVAQCFERTQQ</sequence>
<dbReference type="Gene3D" id="3.40.710.10">
    <property type="entry name" value="DD-peptidase/beta-lactamase superfamily"/>
    <property type="match status" value="1"/>
</dbReference>
<evidence type="ECO:0000256" key="2">
    <source>
        <dbReference type="SAM" id="Phobius"/>
    </source>
</evidence>
<keyword evidence="2" id="KW-1133">Transmembrane helix</keyword>
<accession>A0A3M6TAY2</accession>
<keyword evidence="2" id="KW-0472">Membrane</keyword>
<comment type="caution">
    <text evidence="4">The sequence shown here is derived from an EMBL/GenBank/DDBJ whole genome shotgun (WGS) entry which is preliminary data.</text>
</comment>
<reference evidence="4 5" key="1">
    <citation type="journal article" date="2018" name="Sci. Rep.">
        <title>Comparative analysis of the Pocillopora damicornis genome highlights role of immune system in coral evolution.</title>
        <authorList>
            <person name="Cunning R."/>
            <person name="Bay R.A."/>
            <person name="Gillette P."/>
            <person name="Baker A.C."/>
            <person name="Traylor-Knowles N."/>
        </authorList>
    </citation>
    <scope>NUCLEOTIDE SEQUENCE [LARGE SCALE GENOMIC DNA]</scope>
    <source>
        <strain evidence="4">RSMAS</strain>
        <tissue evidence="4">Whole animal</tissue>
    </source>
</reference>
<dbReference type="GO" id="GO:0008233">
    <property type="term" value="F:peptidase activity"/>
    <property type="evidence" value="ECO:0007669"/>
    <property type="project" value="TreeGrafter"/>
</dbReference>
<dbReference type="GO" id="GO:0019216">
    <property type="term" value="P:regulation of lipid metabolic process"/>
    <property type="evidence" value="ECO:0007669"/>
    <property type="project" value="TreeGrafter"/>
</dbReference>
<evidence type="ECO:0000256" key="1">
    <source>
        <dbReference type="SAM" id="MobiDB-lite"/>
    </source>
</evidence>